<protein>
    <submittedName>
        <fullName evidence="1">Uncharacterized protein</fullName>
    </submittedName>
</protein>
<proteinExistence type="predicted"/>
<keyword evidence="2" id="KW-1185">Reference proteome</keyword>
<comment type="caution">
    <text evidence="1">The sequence shown here is derived from an EMBL/GenBank/DDBJ whole genome shotgun (WGS) entry which is preliminary data.</text>
</comment>
<accession>A0ACC0UMS6</accession>
<gene>
    <name evidence="1" type="ORF">F5148DRAFT_973492</name>
</gene>
<dbReference type="EMBL" id="JAGFNK010000008">
    <property type="protein sequence ID" value="KAI9512521.1"/>
    <property type="molecule type" value="Genomic_DNA"/>
</dbReference>
<reference evidence="1" key="1">
    <citation type="submission" date="2021-03" db="EMBL/GenBank/DDBJ databases">
        <title>Evolutionary priming and transition to the ectomycorrhizal habit in an iconic lineage of mushroom-forming fungi: is preadaptation a requirement?</title>
        <authorList>
            <consortium name="DOE Joint Genome Institute"/>
            <person name="Looney B.P."/>
            <person name="Miyauchi S."/>
            <person name="Morin E."/>
            <person name="Drula E."/>
            <person name="Courty P.E."/>
            <person name="Chicoki N."/>
            <person name="Fauchery L."/>
            <person name="Kohler A."/>
            <person name="Kuo A."/>
            <person name="LaButti K."/>
            <person name="Pangilinan J."/>
            <person name="Lipzen A."/>
            <person name="Riley R."/>
            <person name="Andreopoulos W."/>
            <person name="He G."/>
            <person name="Johnson J."/>
            <person name="Barry K.W."/>
            <person name="Grigoriev I.V."/>
            <person name="Nagy L."/>
            <person name="Hibbett D."/>
            <person name="Henrissat B."/>
            <person name="Matheny P.B."/>
            <person name="Labbe J."/>
            <person name="Martin A.F."/>
        </authorList>
    </citation>
    <scope>NUCLEOTIDE SEQUENCE</scope>
    <source>
        <strain evidence="1">BPL698</strain>
    </source>
</reference>
<dbReference type="Proteomes" id="UP001207468">
    <property type="component" value="Unassembled WGS sequence"/>
</dbReference>
<name>A0ACC0UMS6_9AGAM</name>
<sequence>MSVSGQGSVAPYISRFVTLFNKLSEECPVVHNGAVKADETVVVQGQTPAHIGGRGGAEAFWSELLSLDVDRTYLSEKLNSLPKGDCLGRLKPLFETLFSTCLEYVRTASNGDAKRSHAVQLMTVATRCLLSKSDLAGWEVMELFAGGVNQSDKFFNVIIYSADTVSITGTLFSGASELRHEVLQLAVVFMCGINQLSPGAYLLRGDLFPAILSMIRGPETGRFTFEAMLLLALLSNFHKSDASKLNPFLRHIGEIADAEALRKVCWAAEFAAATAVKAYQDISEDSPPTMSSMIGSFVTSLRPDRAFSSTPVNTPRELFKHQPIEACVILLPILELSLRNRTFHSIFVEGINDSNAAGNKSARPPLPHTIISLSSYLLTHATSTSSSRAIGYANVASHILLASVESDVIIRAFCEPSPRPVRLCRQRLPILPSSPIPRPLICAVLDCCILWLRHNLHKRLETSLYLTCMRTCHRTIWFLQKEHIRPDYHWLQLWKAIIGLLDFLGSKLGELSSTVGIGQLVQESLVLLDIVSTKADAFLPSPQAIHEFMYELVRSALALQRLTAPLRSFITPQGASGLSQESSSEQALSHLLSLTNFYEEKVGLGNHSANDAMRIIAKEIERDGIHTVGDPYVDDPPRWSDGVTIFLRHAYSDGMALMP</sequence>
<evidence type="ECO:0000313" key="1">
    <source>
        <dbReference type="EMBL" id="KAI9512521.1"/>
    </source>
</evidence>
<organism evidence="1 2">
    <name type="scientific">Russula earlei</name>
    <dbReference type="NCBI Taxonomy" id="71964"/>
    <lineage>
        <taxon>Eukaryota</taxon>
        <taxon>Fungi</taxon>
        <taxon>Dikarya</taxon>
        <taxon>Basidiomycota</taxon>
        <taxon>Agaricomycotina</taxon>
        <taxon>Agaricomycetes</taxon>
        <taxon>Russulales</taxon>
        <taxon>Russulaceae</taxon>
        <taxon>Russula</taxon>
    </lineage>
</organism>
<evidence type="ECO:0000313" key="2">
    <source>
        <dbReference type="Proteomes" id="UP001207468"/>
    </source>
</evidence>